<protein>
    <submittedName>
        <fullName evidence="3">Amidohydrolase family protein</fullName>
    </submittedName>
</protein>
<dbReference type="Proteomes" id="UP001151002">
    <property type="component" value="Unassembled WGS sequence"/>
</dbReference>
<dbReference type="InterPro" id="IPR006680">
    <property type="entry name" value="Amidohydro-rel"/>
</dbReference>
<dbReference type="SUPFAM" id="SSF51556">
    <property type="entry name" value="Metallo-dependent hydrolases"/>
    <property type="match status" value="1"/>
</dbReference>
<evidence type="ECO:0000313" key="4">
    <source>
        <dbReference type="Proteomes" id="UP001151002"/>
    </source>
</evidence>
<name>A0ABT4B571_9ACTN</name>
<proteinExistence type="predicted"/>
<dbReference type="InterPro" id="IPR032465">
    <property type="entry name" value="ACMSD"/>
</dbReference>
<dbReference type="PANTHER" id="PTHR21240:SF28">
    <property type="entry name" value="ISO-OROTATE DECARBOXYLASE (EUROFUNG)"/>
    <property type="match status" value="1"/>
</dbReference>
<evidence type="ECO:0000313" key="3">
    <source>
        <dbReference type="EMBL" id="MCY1141631.1"/>
    </source>
</evidence>
<comment type="caution">
    <text evidence="3">The sequence shown here is derived from an EMBL/GenBank/DDBJ whole genome shotgun (WGS) entry which is preliminary data.</text>
</comment>
<dbReference type="RefSeq" id="WP_267566023.1">
    <property type="nucleotide sequence ID" value="NZ_JAPNTZ010000009.1"/>
</dbReference>
<evidence type="ECO:0000259" key="2">
    <source>
        <dbReference type="Pfam" id="PF04909"/>
    </source>
</evidence>
<dbReference type="PROSITE" id="PS51318">
    <property type="entry name" value="TAT"/>
    <property type="match status" value="1"/>
</dbReference>
<evidence type="ECO:0000256" key="1">
    <source>
        <dbReference type="ARBA" id="ARBA00023239"/>
    </source>
</evidence>
<reference evidence="3" key="1">
    <citation type="submission" date="2022-11" db="EMBL/GenBank/DDBJ databases">
        <authorList>
            <person name="Somphong A."/>
            <person name="Phongsopitanun W."/>
        </authorList>
    </citation>
    <scope>NUCLEOTIDE SEQUENCE</scope>
    <source>
        <strain evidence="3">Pm04-4</strain>
    </source>
</reference>
<dbReference type="Gene3D" id="3.20.20.140">
    <property type="entry name" value="Metal-dependent hydrolases"/>
    <property type="match status" value="1"/>
</dbReference>
<dbReference type="Pfam" id="PF04909">
    <property type="entry name" value="Amidohydro_2"/>
    <property type="match status" value="1"/>
</dbReference>
<accession>A0ABT4B571</accession>
<dbReference type="InterPro" id="IPR032466">
    <property type="entry name" value="Metal_Hydrolase"/>
</dbReference>
<dbReference type="EMBL" id="JAPNTZ010000009">
    <property type="protein sequence ID" value="MCY1141631.1"/>
    <property type="molecule type" value="Genomic_DNA"/>
</dbReference>
<sequence>MTPRFPSFPLGRRTLLKAGLPTGLAAAGVLTGPAAGAATVNTSSPYRVDVHCHHIPDFYRAALTSHGVLTAGGVPIPAWSPTLAVNFMDRYGIQTQVVSISEPGVTFLNSAADRRDLAAEINDYTSKTLVHTTDTVTAKRFGGFAVLPLGDLGPTDIRNAGREARRAITELKLDGIGIFSNYEGVYLGDPRLDLLMAVLNDLGAMVFVHPVTPVQYPDLKLPTFLYEFPFDTTRAAVNMLYRRVYTRFPKIRWLLAHAGGALPYLSYRTSMLTLYPVIAQNLGITAFDDANVQYAKLFYDTALSPVAAAMKSVREVTPDSHILFATDWPFSSAVFAVPGDPAPQLSDTFTAAQRLQVERTNALAQFPLLAARLAG</sequence>
<dbReference type="PANTHER" id="PTHR21240">
    <property type="entry name" value="2-AMINO-3-CARBOXYLMUCONATE-6-SEMIALDEHYDE DECARBOXYLASE"/>
    <property type="match status" value="1"/>
</dbReference>
<organism evidence="3 4">
    <name type="scientific">Paractinoplanes pyxinae</name>
    <dbReference type="NCBI Taxonomy" id="2997416"/>
    <lineage>
        <taxon>Bacteria</taxon>
        <taxon>Bacillati</taxon>
        <taxon>Actinomycetota</taxon>
        <taxon>Actinomycetes</taxon>
        <taxon>Micromonosporales</taxon>
        <taxon>Micromonosporaceae</taxon>
        <taxon>Paractinoplanes</taxon>
    </lineage>
</organism>
<keyword evidence="4" id="KW-1185">Reference proteome</keyword>
<dbReference type="InterPro" id="IPR006311">
    <property type="entry name" value="TAT_signal"/>
</dbReference>
<keyword evidence="1" id="KW-0456">Lyase</keyword>
<feature type="domain" description="Amidohydrolase-related" evidence="2">
    <location>
        <begin position="48"/>
        <end position="367"/>
    </location>
</feature>
<gene>
    <name evidence="3" type="ORF">OWR29_26840</name>
</gene>